<reference evidence="3" key="1">
    <citation type="submission" date="2016-10" db="EMBL/GenBank/DDBJ databases">
        <authorList>
            <person name="Varghese N."/>
            <person name="Submissions S."/>
        </authorList>
    </citation>
    <scope>NUCLEOTIDE SEQUENCE [LARGE SCALE GENOMIC DNA]</scope>
    <source>
        <strain evidence="3">DSM 18887</strain>
    </source>
</reference>
<dbReference type="AlphaFoldDB" id="A0A1H9F0H5"/>
<organism evidence="2 3">
    <name type="scientific">Amphritea atlantica</name>
    <dbReference type="NCBI Taxonomy" id="355243"/>
    <lineage>
        <taxon>Bacteria</taxon>
        <taxon>Pseudomonadati</taxon>
        <taxon>Pseudomonadota</taxon>
        <taxon>Gammaproteobacteria</taxon>
        <taxon>Oceanospirillales</taxon>
        <taxon>Oceanospirillaceae</taxon>
        <taxon>Amphritea</taxon>
    </lineage>
</organism>
<evidence type="ECO:0000313" key="3">
    <source>
        <dbReference type="Proteomes" id="UP000198749"/>
    </source>
</evidence>
<keyword evidence="3" id="KW-1185">Reference proteome</keyword>
<dbReference type="EMBL" id="FOGB01000002">
    <property type="protein sequence ID" value="SEQ30718.1"/>
    <property type="molecule type" value="Genomic_DNA"/>
</dbReference>
<proteinExistence type="predicted"/>
<keyword evidence="1" id="KW-0175">Coiled coil</keyword>
<dbReference type="Pfam" id="PF11944">
    <property type="entry name" value="DUF3461"/>
    <property type="match status" value="1"/>
</dbReference>
<evidence type="ECO:0008006" key="4">
    <source>
        <dbReference type="Google" id="ProtNLM"/>
    </source>
</evidence>
<dbReference type="STRING" id="355243.SAMN03080615_01143"/>
<dbReference type="RefSeq" id="WP_091355123.1">
    <property type="nucleotide sequence ID" value="NZ_AP025284.1"/>
</dbReference>
<gene>
    <name evidence="2" type="ORF">SAMN03080615_01143</name>
</gene>
<evidence type="ECO:0000256" key="1">
    <source>
        <dbReference type="SAM" id="Coils"/>
    </source>
</evidence>
<evidence type="ECO:0000313" key="2">
    <source>
        <dbReference type="EMBL" id="SEQ30718.1"/>
    </source>
</evidence>
<dbReference type="OrthoDB" id="5624524at2"/>
<accession>A0A1H9F0H5</accession>
<name>A0A1H9F0H5_9GAMM</name>
<protein>
    <recommendedName>
        <fullName evidence="4">DUF3461 family protein</fullName>
    </recommendedName>
</protein>
<dbReference type="InterPro" id="IPR020911">
    <property type="entry name" value="UPF0325"/>
</dbReference>
<feature type="coiled-coil region" evidence="1">
    <location>
        <begin position="87"/>
        <end position="125"/>
    </location>
</feature>
<dbReference type="Proteomes" id="UP000198749">
    <property type="component" value="Unassembled WGS sequence"/>
</dbReference>
<sequence length="129" mass="15336">MSAKKFATLKEMGFEDPHEIEKYTTRTENDIDVLKVYLHRHHGEWMTKSKKFKFKRRHTNVSVEGGLVPYRASTEPSPYYLKAVAELEQLVVEEKSVKDKKQHLLEELEHLEKVVTRKVEDLRRQIEEL</sequence>